<evidence type="ECO:0000259" key="3">
    <source>
        <dbReference type="SMART" id="SM00852"/>
    </source>
</evidence>
<dbReference type="SMART" id="SM00852">
    <property type="entry name" value="MoCF_biosynth"/>
    <property type="match status" value="1"/>
</dbReference>
<dbReference type="FunFam" id="3.40.980.10:FF:000006">
    <property type="entry name" value="Molybdenum cofactor biosynthesis protein B"/>
    <property type="match status" value="1"/>
</dbReference>
<proteinExistence type="inferred from homology"/>
<name>A8MAI0_CALMQ</name>
<feature type="domain" description="MoaB/Mog" evidence="3">
    <location>
        <begin position="26"/>
        <end position="176"/>
    </location>
</feature>
<dbReference type="GeneID" id="5710159"/>
<sequence>MSINRGNATSPHVEHEKKGPGKVNFFIITVSTSRYELMKAGKQYTDESGDLASLKITNSGHLVVGRLLVSDDEYMIKNALNELIHKDNVDVIVLIGGTGLAKSDVTIESVRPLFSKEIEGFGELFRFISYQKIGASAMLSRATAGIINNKLIVCLPGSPDAVETGLNLIIDQVSHILYIARLSR</sequence>
<evidence type="ECO:0000313" key="4">
    <source>
        <dbReference type="EMBL" id="ABW02557.1"/>
    </source>
</evidence>
<protein>
    <submittedName>
        <fullName evidence="4">Molybdenum cofactor synthesis domain</fullName>
    </submittedName>
</protein>
<evidence type="ECO:0000256" key="1">
    <source>
        <dbReference type="ARBA" id="ARBA00006112"/>
    </source>
</evidence>
<dbReference type="NCBIfam" id="TIGR00177">
    <property type="entry name" value="molyb_syn"/>
    <property type="match status" value="1"/>
</dbReference>
<dbReference type="AlphaFoldDB" id="A8MAI0"/>
<dbReference type="PANTHER" id="PTHR43232">
    <property type="entry name" value="MOLYBDENUM COFACTOR BIOSYNTHESIS PROTEIN B"/>
    <property type="match status" value="1"/>
</dbReference>
<dbReference type="OrthoDB" id="205337at2157"/>
<accession>A8MAI0</accession>
<dbReference type="InterPro" id="IPR012245">
    <property type="entry name" value="MoaB"/>
</dbReference>
<dbReference type="GO" id="GO:0005829">
    <property type="term" value="C:cytosol"/>
    <property type="evidence" value="ECO:0007669"/>
    <property type="project" value="TreeGrafter"/>
</dbReference>
<dbReference type="InterPro" id="IPR036425">
    <property type="entry name" value="MoaB/Mog-like_dom_sf"/>
</dbReference>
<keyword evidence="2" id="KW-0501">Molybdenum cofactor biosynthesis</keyword>
<dbReference type="PANTHER" id="PTHR43232:SF2">
    <property type="entry name" value="MOLYBDENUM COFACTOR BIOSYNTHESIS PROTEIN B"/>
    <property type="match status" value="1"/>
</dbReference>
<reference evidence="4 5" key="1">
    <citation type="submission" date="2007-10" db="EMBL/GenBank/DDBJ databases">
        <title>Complete sequence of Caldivirga maquilingensis IC-167.</title>
        <authorList>
            <consortium name="US DOE Joint Genome Institute"/>
            <person name="Copeland A."/>
            <person name="Lucas S."/>
            <person name="Lapidus A."/>
            <person name="Barry K."/>
            <person name="Glavina del Rio T."/>
            <person name="Dalin E."/>
            <person name="Tice H."/>
            <person name="Pitluck S."/>
            <person name="Saunders E."/>
            <person name="Brettin T."/>
            <person name="Bruce D."/>
            <person name="Detter J.C."/>
            <person name="Han C."/>
            <person name="Schmutz J."/>
            <person name="Larimer F."/>
            <person name="Land M."/>
            <person name="Hauser L."/>
            <person name="Kyrpides N."/>
            <person name="Ivanova N."/>
            <person name="Biddle J.F."/>
            <person name="Zhang Z."/>
            <person name="Fitz-Gibbon S.T."/>
            <person name="Lowe T.M."/>
            <person name="Saltikov C."/>
            <person name="House C.H."/>
            <person name="Richardson P."/>
        </authorList>
    </citation>
    <scope>NUCLEOTIDE SEQUENCE [LARGE SCALE GENOMIC DNA]</scope>
    <source>
        <strain evidence="5">ATCC 700844 / DSM 13496 / JCM 10307 / IC-167</strain>
    </source>
</reference>
<dbReference type="HOGENOM" id="CLU_077358_2_3_2"/>
<dbReference type="Pfam" id="PF00994">
    <property type="entry name" value="MoCF_biosynth"/>
    <property type="match status" value="1"/>
</dbReference>
<dbReference type="EMBL" id="CP000852">
    <property type="protein sequence ID" value="ABW02557.1"/>
    <property type="molecule type" value="Genomic_DNA"/>
</dbReference>
<evidence type="ECO:0000256" key="2">
    <source>
        <dbReference type="ARBA" id="ARBA00023150"/>
    </source>
</evidence>
<keyword evidence="5" id="KW-1185">Reference proteome</keyword>
<dbReference type="KEGG" id="cma:Cmaq_1734"/>
<dbReference type="Proteomes" id="UP000001137">
    <property type="component" value="Chromosome"/>
</dbReference>
<dbReference type="CDD" id="cd00886">
    <property type="entry name" value="MogA_MoaB"/>
    <property type="match status" value="1"/>
</dbReference>
<gene>
    <name evidence="4" type="ordered locus">Cmaq_1734</name>
</gene>
<dbReference type="STRING" id="397948.Cmaq_1734"/>
<dbReference type="GO" id="GO:0006777">
    <property type="term" value="P:Mo-molybdopterin cofactor biosynthetic process"/>
    <property type="evidence" value="ECO:0007669"/>
    <property type="project" value="UniProtKB-KW"/>
</dbReference>
<organism evidence="4 5">
    <name type="scientific">Caldivirga maquilingensis (strain ATCC 700844 / DSM 13496 / JCM 10307 / IC-167)</name>
    <dbReference type="NCBI Taxonomy" id="397948"/>
    <lineage>
        <taxon>Archaea</taxon>
        <taxon>Thermoproteota</taxon>
        <taxon>Thermoprotei</taxon>
        <taxon>Thermoproteales</taxon>
        <taxon>Thermoproteaceae</taxon>
        <taxon>Caldivirga</taxon>
    </lineage>
</organism>
<dbReference type="PIRSF" id="PIRSF006443">
    <property type="entry name" value="MoaB"/>
    <property type="match status" value="1"/>
</dbReference>
<dbReference type="InterPro" id="IPR008284">
    <property type="entry name" value="MoCF_biosynth_CS"/>
</dbReference>
<dbReference type="InterPro" id="IPR001453">
    <property type="entry name" value="MoaB/Mog_dom"/>
</dbReference>
<dbReference type="PROSITE" id="PS01078">
    <property type="entry name" value="MOCF_BIOSYNTHESIS_1"/>
    <property type="match status" value="1"/>
</dbReference>
<dbReference type="eggNOG" id="arCOG00214">
    <property type="taxonomic scope" value="Archaea"/>
</dbReference>
<evidence type="ECO:0000313" key="5">
    <source>
        <dbReference type="Proteomes" id="UP000001137"/>
    </source>
</evidence>
<dbReference type="Gene3D" id="3.40.980.10">
    <property type="entry name" value="MoaB/Mog-like domain"/>
    <property type="match status" value="1"/>
</dbReference>
<dbReference type="RefSeq" id="WP_012186776.1">
    <property type="nucleotide sequence ID" value="NC_009954.1"/>
</dbReference>
<dbReference type="SUPFAM" id="SSF53218">
    <property type="entry name" value="Molybdenum cofactor biosynthesis proteins"/>
    <property type="match status" value="1"/>
</dbReference>
<comment type="similarity">
    <text evidence="1">Belongs to the MoaB/Mog family.</text>
</comment>